<organism evidence="1 2">
    <name type="scientific">Xanthomarina gelatinilytica</name>
    <dbReference type="NCBI Taxonomy" id="1137281"/>
    <lineage>
        <taxon>Bacteria</taxon>
        <taxon>Pseudomonadati</taxon>
        <taxon>Bacteroidota</taxon>
        <taxon>Flavobacteriia</taxon>
        <taxon>Flavobacteriales</taxon>
        <taxon>Flavobacteriaceae</taxon>
        <taxon>Xanthomarina</taxon>
    </lineage>
</organism>
<reference evidence="1 2" key="1">
    <citation type="journal article" date="2018" name="Nat. Biotechnol.">
        <title>A standardized bacterial taxonomy based on genome phylogeny substantially revises the tree of life.</title>
        <authorList>
            <person name="Parks D.H."/>
            <person name="Chuvochina M."/>
            <person name="Waite D.W."/>
            <person name="Rinke C."/>
            <person name="Skarshewski A."/>
            <person name="Chaumeil P.A."/>
            <person name="Hugenholtz P."/>
        </authorList>
    </citation>
    <scope>NUCLEOTIDE SEQUENCE [LARGE SCALE GENOMIC DNA]</scope>
    <source>
        <strain evidence="1">UBA10227</strain>
    </source>
</reference>
<gene>
    <name evidence="1" type="ORF">DHV22_12315</name>
</gene>
<sequence length="104" mass="11860">MQVRILTLAGAKAPRKEPHMAKRNINLINKKYRHMIADIDVEPSGLDVWLNRPYLFSSEASCTFMPFELFEDDEDAFASAVKAVNDELADTYKIDPKAWDEGRA</sequence>
<dbReference type="AlphaFoldDB" id="A0A3D6BUG8"/>
<name>A0A3D6BUG8_9FLAO</name>
<dbReference type="Proteomes" id="UP000263268">
    <property type="component" value="Unassembled WGS sequence"/>
</dbReference>
<accession>A0A3D6BUG8</accession>
<evidence type="ECO:0000313" key="1">
    <source>
        <dbReference type="EMBL" id="HCY82317.1"/>
    </source>
</evidence>
<proteinExistence type="predicted"/>
<protein>
    <submittedName>
        <fullName evidence="1">Uncharacterized protein</fullName>
    </submittedName>
</protein>
<comment type="caution">
    <text evidence="1">The sequence shown here is derived from an EMBL/GenBank/DDBJ whole genome shotgun (WGS) entry which is preliminary data.</text>
</comment>
<evidence type="ECO:0000313" key="2">
    <source>
        <dbReference type="Proteomes" id="UP000263268"/>
    </source>
</evidence>
<dbReference type="EMBL" id="DPRK01000197">
    <property type="protein sequence ID" value="HCY82317.1"/>
    <property type="molecule type" value="Genomic_DNA"/>
</dbReference>